<name>S4A3P2_9ACTN</name>
<dbReference type="OrthoDB" id="4069560at2"/>
<dbReference type="RefSeq" id="WP_016639725.1">
    <property type="nucleotide sequence ID" value="NZ_AOPZ01000063.1"/>
</dbReference>
<dbReference type="EMBL" id="AOPZ01000063">
    <property type="protein sequence ID" value="EPH45330.1"/>
    <property type="molecule type" value="Genomic_DNA"/>
</dbReference>
<proteinExistence type="predicted"/>
<organism evidence="1 2">
    <name type="scientific">Streptomyces aurantiacus JA 4570</name>
    <dbReference type="NCBI Taxonomy" id="1286094"/>
    <lineage>
        <taxon>Bacteria</taxon>
        <taxon>Bacillati</taxon>
        <taxon>Actinomycetota</taxon>
        <taxon>Actinomycetes</taxon>
        <taxon>Kitasatosporales</taxon>
        <taxon>Streptomycetaceae</taxon>
        <taxon>Streptomyces</taxon>
        <taxon>Streptomyces aurantiacus group</taxon>
    </lineage>
</organism>
<dbReference type="SUPFAM" id="SSF53335">
    <property type="entry name" value="S-adenosyl-L-methionine-dependent methyltransferases"/>
    <property type="match status" value="1"/>
</dbReference>
<accession>S4A3P2</accession>
<dbReference type="Proteomes" id="UP000014629">
    <property type="component" value="Unassembled WGS sequence"/>
</dbReference>
<sequence length="267" mass="28774">MSDIAHSPDQPAAADGEVSSARFWNAAQGGKDNYERDRQAVAAVEAMAPGITADARSARQFLRRTVRWAAAEAGVTQYLDLGAGLPLEPDIHQIVSHHQPDARVLYVDNDPVVLAHQGAYQDPPLSSYIDADMRDTDVIMSHVTETFDLAKPVMLTFSSVLGHFSDEEAHGIVGGLLEHLAPGSCLMLSHDIPTPAIIAACEIYSSAPGALPYQPRTIEQLLRFFDGMDIVEPGLVPLFEWHPDDSTEITEVMGYGAVGRKAACTAA</sequence>
<gene>
    <name evidence="1" type="ORF">STRAU_1595</name>
</gene>
<dbReference type="InterPro" id="IPR029063">
    <property type="entry name" value="SAM-dependent_MTases_sf"/>
</dbReference>
<evidence type="ECO:0000313" key="1">
    <source>
        <dbReference type="EMBL" id="EPH45330.1"/>
    </source>
</evidence>
<protein>
    <recommendedName>
        <fullName evidence="3">S-adenosyl methyltransferase</fullName>
    </recommendedName>
</protein>
<reference evidence="1 2" key="1">
    <citation type="submission" date="2013-02" db="EMBL/GenBank/DDBJ databases">
        <title>Draft Genome Sequence of Streptomyces aurantiacus, Which Produces Setomimycin.</title>
        <authorList>
            <person name="Gruening B.A."/>
            <person name="Praeg A."/>
            <person name="Erxleben A."/>
            <person name="Guenther S."/>
            <person name="Mueller M."/>
        </authorList>
    </citation>
    <scope>NUCLEOTIDE SEQUENCE [LARGE SCALE GENOMIC DNA]</scope>
    <source>
        <strain evidence="1 2">JA 4570</strain>
    </source>
</reference>
<dbReference type="InterPro" id="IPR006764">
    <property type="entry name" value="SAM_dep_MeTrfase_SAV2177_type"/>
</dbReference>
<dbReference type="PIRSF" id="PIRSF017393">
    <property type="entry name" value="MTase_SAV2177"/>
    <property type="match status" value="1"/>
</dbReference>
<comment type="caution">
    <text evidence="1">The sequence shown here is derived from an EMBL/GenBank/DDBJ whole genome shotgun (WGS) entry which is preliminary data.</text>
</comment>
<evidence type="ECO:0000313" key="2">
    <source>
        <dbReference type="Proteomes" id="UP000014629"/>
    </source>
</evidence>
<dbReference type="AlphaFoldDB" id="S4A3P2"/>
<dbReference type="Gene3D" id="3.40.50.150">
    <property type="entry name" value="Vaccinia Virus protein VP39"/>
    <property type="match status" value="1"/>
</dbReference>
<dbReference type="Pfam" id="PF04672">
    <property type="entry name" value="Methyltransf_19"/>
    <property type="match status" value="1"/>
</dbReference>
<dbReference type="PATRIC" id="fig|1286094.4.peg.1573"/>
<keyword evidence="2" id="KW-1185">Reference proteome</keyword>
<evidence type="ECO:0008006" key="3">
    <source>
        <dbReference type="Google" id="ProtNLM"/>
    </source>
</evidence>